<organism evidence="4 5">
    <name type="scientific">Anaeroplasma bactoclasticum</name>
    <dbReference type="NCBI Taxonomy" id="2088"/>
    <lineage>
        <taxon>Bacteria</taxon>
        <taxon>Bacillati</taxon>
        <taxon>Mycoplasmatota</taxon>
        <taxon>Mollicutes</taxon>
        <taxon>Anaeroplasmatales</taxon>
        <taxon>Anaeroplasmataceae</taxon>
        <taxon>Anaeroplasma</taxon>
    </lineage>
</organism>
<dbReference type="FunCoup" id="A0A397S1H1">
    <property type="interactions" value="137"/>
</dbReference>
<feature type="active site" description="Proton acceptor" evidence="3">
    <location>
        <position position="65"/>
    </location>
</feature>
<gene>
    <name evidence="4" type="ORF">EI71_00783</name>
</gene>
<comment type="similarity">
    <text evidence="1">Belongs to the LacAB/RpiB family.</text>
</comment>
<dbReference type="Gene3D" id="3.40.1400.10">
    <property type="entry name" value="Sugar-phosphate isomerase, RpiB/LacA/LacB"/>
    <property type="match status" value="1"/>
</dbReference>
<dbReference type="NCBIfam" id="TIGR01120">
    <property type="entry name" value="rpiB"/>
    <property type="match status" value="1"/>
</dbReference>
<feature type="active site" description="Proton donor" evidence="3">
    <location>
        <position position="98"/>
    </location>
</feature>
<dbReference type="NCBIfam" id="NF004051">
    <property type="entry name" value="PRK05571.1"/>
    <property type="match status" value="1"/>
</dbReference>
<dbReference type="InParanoid" id="A0A397S1H1"/>
<dbReference type="Proteomes" id="UP000266506">
    <property type="component" value="Unassembled WGS sequence"/>
</dbReference>
<evidence type="ECO:0000256" key="2">
    <source>
        <dbReference type="ARBA" id="ARBA00023235"/>
    </source>
</evidence>
<evidence type="ECO:0000313" key="5">
    <source>
        <dbReference type="Proteomes" id="UP000266506"/>
    </source>
</evidence>
<evidence type="ECO:0000256" key="1">
    <source>
        <dbReference type="ARBA" id="ARBA00008754"/>
    </source>
</evidence>
<dbReference type="GO" id="GO:0016861">
    <property type="term" value="F:intramolecular oxidoreductase activity, interconverting aldoses and ketoses"/>
    <property type="evidence" value="ECO:0007669"/>
    <property type="project" value="UniProtKB-ARBA"/>
</dbReference>
<dbReference type="NCBIfam" id="TIGR00689">
    <property type="entry name" value="rpiB_lacA_lacB"/>
    <property type="match status" value="1"/>
</dbReference>
<dbReference type="EMBL" id="QXEV01000006">
    <property type="protein sequence ID" value="RIA77807.1"/>
    <property type="molecule type" value="Genomic_DNA"/>
</dbReference>
<evidence type="ECO:0000313" key="4">
    <source>
        <dbReference type="EMBL" id="RIA77807.1"/>
    </source>
</evidence>
<keyword evidence="5" id="KW-1185">Reference proteome</keyword>
<dbReference type="PANTHER" id="PTHR30345">
    <property type="entry name" value="RIBOSE-5-PHOSPHATE ISOMERASE B"/>
    <property type="match status" value="1"/>
</dbReference>
<evidence type="ECO:0000256" key="3">
    <source>
        <dbReference type="PIRSR" id="PIRSR005384-1"/>
    </source>
</evidence>
<dbReference type="PIRSF" id="PIRSF005384">
    <property type="entry name" value="RpiB_LacA_B"/>
    <property type="match status" value="1"/>
</dbReference>
<dbReference type="SUPFAM" id="SSF89623">
    <property type="entry name" value="Ribose/Galactose isomerase RpiB/AlsB"/>
    <property type="match status" value="1"/>
</dbReference>
<protein>
    <submittedName>
        <fullName evidence="4">Ribose 5-phosphate isomerase B</fullName>
    </submittedName>
</protein>
<dbReference type="InterPro" id="IPR003500">
    <property type="entry name" value="RpiB_LacA_LacB"/>
</dbReference>
<dbReference type="InterPro" id="IPR004785">
    <property type="entry name" value="RpiB"/>
</dbReference>
<dbReference type="InterPro" id="IPR036569">
    <property type="entry name" value="RpiB_LacA_LacB_sf"/>
</dbReference>
<name>A0A397S1H1_9MOLU</name>
<proteinExistence type="inferred from homology"/>
<keyword evidence="2 4" id="KW-0413">Isomerase</keyword>
<dbReference type="GO" id="GO:0005975">
    <property type="term" value="P:carbohydrate metabolic process"/>
    <property type="evidence" value="ECO:0007669"/>
    <property type="project" value="InterPro"/>
</dbReference>
<dbReference type="RefSeq" id="WP_119015942.1">
    <property type="nucleotide sequence ID" value="NZ_QXEV01000006.1"/>
</dbReference>
<reference evidence="4 5" key="1">
    <citation type="submission" date="2018-08" db="EMBL/GenBank/DDBJ databases">
        <title>Genomic Encyclopedia of Archaeal and Bacterial Type Strains, Phase II (KMG-II): from individual species to whole genera.</title>
        <authorList>
            <person name="Goeker M."/>
        </authorList>
    </citation>
    <scope>NUCLEOTIDE SEQUENCE [LARGE SCALE GENOMIC DNA]</scope>
    <source>
        <strain evidence="4 5">ATCC 27112</strain>
    </source>
</reference>
<dbReference type="OrthoDB" id="1778624at2"/>
<dbReference type="PANTHER" id="PTHR30345:SF0">
    <property type="entry name" value="DNA DAMAGE-REPAIR_TOLERATION PROTEIN DRT102"/>
    <property type="match status" value="1"/>
</dbReference>
<sequence length="148" mass="16688">MKISIGCDHSALELKNSIIAYLKAKGHEIIDRGTYTKDSCDYTDYGYLVAKDIKDKVCDRGIVICYTGIGMSIIANKVKGVRCALVMDKDAAKLTREHNDSNCLALSAKYTGDAYAKEIVDTWLETEFSFNERHARRIAKISKYEEEF</sequence>
<accession>A0A397S1H1</accession>
<dbReference type="Pfam" id="PF02502">
    <property type="entry name" value="LacAB_rpiB"/>
    <property type="match status" value="1"/>
</dbReference>
<dbReference type="AlphaFoldDB" id="A0A397S1H1"/>
<comment type="caution">
    <text evidence="4">The sequence shown here is derived from an EMBL/GenBank/DDBJ whole genome shotgun (WGS) entry which is preliminary data.</text>
</comment>